<evidence type="ECO:0000313" key="1">
    <source>
        <dbReference type="EMBL" id="KAJ8775825.1"/>
    </source>
</evidence>
<dbReference type="AlphaFoldDB" id="A0AB34GAH1"/>
<gene>
    <name evidence="1" type="ORF">J1605_016052</name>
</gene>
<sequence length="176" mass="20270">MCKTEHGTEDRIQIDTKTEADLQKGKLVSPSSLPCKNKTKKRASLVAQWLRTRLPMQGTRVRSLVREDPICRGAAKPVCHNYRAHVPQLLKPAHLEPVLRNKRSRRNEKLAHHYEEQPLLAATRESPREFKTCDARASLVAQWIRICLPMQGTRVRALVLEDPTCRRATKPMHHNY</sequence>
<organism evidence="1 2">
    <name type="scientific">Eschrichtius robustus</name>
    <name type="common">California gray whale</name>
    <name type="synonym">Eschrichtius gibbosus</name>
    <dbReference type="NCBI Taxonomy" id="9764"/>
    <lineage>
        <taxon>Eukaryota</taxon>
        <taxon>Metazoa</taxon>
        <taxon>Chordata</taxon>
        <taxon>Craniata</taxon>
        <taxon>Vertebrata</taxon>
        <taxon>Euteleostomi</taxon>
        <taxon>Mammalia</taxon>
        <taxon>Eutheria</taxon>
        <taxon>Laurasiatheria</taxon>
        <taxon>Artiodactyla</taxon>
        <taxon>Whippomorpha</taxon>
        <taxon>Cetacea</taxon>
        <taxon>Mysticeti</taxon>
        <taxon>Eschrichtiidae</taxon>
        <taxon>Eschrichtius</taxon>
    </lineage>
</organism>
<reference evidence="1 2" key="1">
    <citation type="submission" date="2022-11" db="EMBL/GenBank/DDBJ databases">
        <title>Whole genome sequence of Eschrichtius robustus ER-17-0199.</title>
        <authorList>
            <person name="Bruniche-Olsen A."/>
            <person name="Black A.N."/>
            <person name="Fields C.J."/>
            <person name="Walden K."/>
            <person name="Dewoody J.A."/>
        </authorList>
    </citation>
    <scope>NUCLEOTIDE SEQUENCE [LARGE SCALE GENOMIC DNA]</scope>
    <source>
        <strain evidence="1">ER-17-0199</strain>
        <tissue evidence="1">Blubber</tissue>
    </source>
</reference>
<accession>A0AB34GAH1</accession>
<dbReference type="EMBL" id="JAIQCJ010002567">
    <property type="protein sequence ID" value="KAJ8775825.1"/>
    <property type="molecule type" value="Genomic_DNA"/>
</dbReference>
<proteinExistence type="predicted"/>
<protein>
    <submittedName>
        <fullName evidence="1">Uncharacterized protein</fullName>
    </submittedName>
</protein>
<evidence type="ECO:0000313" key="2">
    <source>
        <dbReference type="Proteomes" id="UP001159641"/>
    </source>
</evidence>
<dbReference type="Proteomes" id="UP001159641">
    <property type="component" value="Unassembled WGS sequence"/>
</dbReference>
<comment type="caution">
    <text evidence="1">The sequence shown here is derived from an EMBL/GenBank/DDBJ whole genome shotgun (WGS) entry which is preliminary data.</text>
</comment>
<name>A0AB34GAH1_ESCRO</name>
<keyword evidence="2" id="KW-1185">Reference proteome</keyword>